<organism evidence="1 2">
    <name type="scientific">Strongylus vulgaris</name>
    <name type="common">Blood worm</name>
    <dbReference type="NCBI Taxonomy" id="40348"/>
    <lineage>
        <taxon>Eukaryota</taxon>
        <taxon>Metazoa</taxon>
        <taxon>Ecdysozoa</taxon>
        <taxon>Nematoda</taxon>
        <taxon>Chromadorea</taxon>
        <taxon>Rhabditida</taxon>
        <taxon>Rhabditina</taxon>
        <taxon>Rhabditomorpha</taxon>
        <taxon>Strongyloidea</taxon>
        <taxon>Strongylidae</taxon>
        <taxon>Strongylus</taxon>
    </lineage>
</organism>
<accession>A0A3P7KRN1</accession>
<evidence type="ECO:0000313" key="1">
    <source>
        <dbReference type="EMBL" id="VDM70208.1"/>
    </source>
</evidence>
<dbReference type="EMBL" id="UYYB01015136">
    <property type="protein sequence ID" value="VDM70208.1"/>
    <property type="molecule type" value="Genomic_DNA"/>
</dbReference>
<sequence length="146" mass="16275">MRTHIITGSRSPERSLFDKDCALFSAPLQKVSFILKARKLKRNGTLATVEPADANLAKEITVDRKSTLQTYAVDKTEGKEETEEQFVTTRLALDYGDMAEEAFVTRRAAPLKLLGKPAKYVFFHIRNKILIESTREIGEEEGGGAA</sequence>
<evidence type="ECO:0000313" key="2">
    <source>
        <dbReference type="Proteomes" id="UP000270094"/>
    </source>
</evidence>
<gene>
    <name evidence="1" type="ORF">SVUK_LOCUS5206</name>
</gene>
<dbReference type="AlphaFoldDB" id="A0A3P7KRN1"/>
<proteinExistence type="predicted"/>
<dbReference type="Proteomes" id="UP000270094">
    <property type="component" value="Unassembled WGS sequence"/>
</dbReference>
<reference evidence="1 2" key="1">
    <citation type="submission" date="2018-11" db="EMBL/GenBank/DDBJ databases">
        <authorList>
            <consortium name="Pathogen Informatics"/>
        </authorList>
    </citation>
    <scope>NUCLEOTIDE SEQUENCE [LARGE SCALE GENOMIC DNA]</scope>
</reference>
<name>A0A3P7KRN1_STRVU</name>
<protein>
    <submittedName>
        <fullName evidence="1">Uncharacterized protein</fullName>
    </submittedName>
</protein>
<keyword evidence="2" id="KW-1185">Reference proteome</keyword>